<dbReference type="OrthoDB" id="9812907at2"/>
<dbReference type="Gene3D" id="1.10.1040.10">
    <property type="entry name" value="N-(1-d-carboxylethyl)-l-norvaline Dehydrogenase, domain 2"/>
    <property type="match status" value="1"/>
</dbReference>
<dbReference type="GO" id="GO:0051287">
    <property type="term" value="F:NAD binding"/>
    <property type="evidence" value="ECO:0007669"/>
    <property type="project" value="InterPro"/>
</dbReference>
<dbReference type="RefSeq" id="WP_103094222.1">
    <property type="nucleotide sequence ID" value="NZ_LYMM01000002.1"/>
</dbReference>
<organism evidence="6 7">
    <name type="scientific">Novosphingobium guangzhouense</name>
    <dbReference type="NCBI Taxonomy" id="1850347"/>
    <lineage>
        <taxon>Bacteria</taxon>
        <taxon>Pseudomonadati</taxon>
        <taxon>Pseudomonadota</taxon>
        <taxon>Alphaproteobacteria</taxon>
        <taxon>Sphingomonadales</taxon>
        <taxon>Sphingomonadaceae</taxon>
        <taxon>Novosphingobium</taxon>
    </lineage>
</organism>
<dbReference type="Pfam" id="PF14833">
    <property type="entry name" value="NAD_binding_11"/>
    <property type="match status" value="1"/>
</dbReference>
<name>A0A2K2G5G8_9SPHN</name>
<evidence type="ECO:0000256" key="2">
    <source>
        <dbReference type="ARBA" id="ARBA00023027"/>
    </source>
</evidence>
<evidence type="ECO:0000256" key="1">
    <source>
        <dbReference type="ARBA" id="ARBA00023002"/>
    </source>
</evidence>
<evidence type="ECO:0000313" key="7">
    <source>
        <dbReference type="Proteomes" id="UP000236327"/>
    </source>
</evidence>
<accession>A0A2K2G5G8</accession>
<proteinExistence type="predicted"/>
<sequence>MAELGFVGLGSQGAPIAARMLADHPLTIWARRPEAAAALAGKGARVAASLAQLGAICDHVGICVVNDADVIEVCDQLLPAMRSGSVLAIHSTILPQTCEALAVRAADQGVLLLDAPVSGGAPAAEAGTLTVMCGGSEAAFAKALPVLQTFGSKIMLLGPAGAGQRAKIINNALLAANMGLAHAALDIAASLDVDRAAIADLIRHSSGRSFGFDVYARLPEPSAFAHGGALLFKDVNLLGAIADHDNALATAAMPFLDAAGVTKEAP</sequence>
<evidence type="ECO:0000313" key="6">
    <source>
        <dbReference type="EMBL" id="PNU06281.1"/>
    </source>
</evidence>
<dbReference type="EMBL" id="LYMM01000002">
    <property type="protein sequence ID" value="PNU06281.1"/>
    <property type="molecule type" value="Genomic_DNA"/>
</dbReference>
<evidence type="ECO:0000256" key="3">
    <source>
        <dbReference type="PIRSR" id="PIRSR000103-1"/>
    </source>
</evidence>
<dbReference type="SUPFAM" id="SSF48179">
    <property type="entry name" value="6-phosphogluconate dehydrogenase C-terminal domain-like"/>
    <property type="match status" value="1"/>
</dbReference>
<dbReference type="AlphaFoldDB" id="A0A2K2G5G8"/>
<keyword evidence="1" id="KW-0560">Oxidoreductase</keyword>
<protein>
    <submittedName>
        <fullName evidence="6">6-phosphogluconate dehydrogenase</fullName>
    </submittedName>
</protein>
<dbReference type="GO" id="GO:0016491">
    <property type="term" value="F:oxidoreductase activity"/>
    <property type="evidence" value="ECO:0007669"/>
    <property type="project" value="UniProtKB-KW"/>
</dbReference>
<dbReference type="InterPro" id="IPR013328">
    <property type="entry name" value="6PGD_dom2"/>
</dbReference>
<dbReference type="Gene3D" id="3.40.50.720">
    <property type="entry name" value="NAD(P)-binding Rossmann-like Domain"/>
    <property type="match status" value="1"/>
</dbReference>
<comment type="caution">
    <text evidence="6">The sequence shown here is derived from an EMBL/GenBank/DDBJ whole genome shotgun (WGS) entry which is preliminary data.</text>
</comment>
<evidence type="ECO:0000259" key="4">
    <source>
        <dbReference type="Pfam" id="PF03446"/>
    </source>
</evidence>
<reference evidence="6 7" key="1">
    <citation type="submission" date="2016-05" db="EMBL/GenBank/DDBJ databases">
        <title>Complete genome sequence of Novosphingobium guangzhouense SA925(T).</title>
        <authorList>
            <person name="Sha S."/>
        </authorList>
    </citation>
    <scope>NUCLEOTIDE SEQUENCE [LARGE SCALE GENOMIC DNA]</scope>
    <source>
        <strain evidence="6 7">SA925</strain>
    </source>
</reference>
<evidence type="ECO:0000259" key="5">
    <source>
        <dbReference type="Pfam" id="PF14833"/>
    </source>
</evidence>
<dbReference type="GO" id="GO:0050661">
    <property type="term" value="F:NADP binding"/>
    <property type="evidence" value="ECO:0007669"/>
    <property type="project" value="InterPro"/>
</dbReference>
<gene>
    <name evidence="6" type="ORF">A8V01_01610</name>
</gene>
<dbReference type="InterPro" id="IPR036291">
    <property type="entry name" value="NAD(P)-bd_dom_sf"/>
</dbReference>
<keyword evidence="2" id="KW-0520">NAD</keyword>
<dbReference type="SUPFAM" id="SSF51735">
    <property type="entry name" value="NAD(P)-binding Rossmann-fold domains"/>
    <property type="match status" value="1"/>
</dbReference>
<feature type="domain" description="6-phosphogluconate dehydrogenase NADP-binding" evidence="4">
    <location>
        <begin position="4"/>
        <end position="158"/>
    </location>
</feature>
<dbReference type="InterPro" id="IPR006115">
    <property type="entry name" value="6PGDH_NADP-bd"/>
</dbReference>
<dbReference type="Proteomes" id="UP000236327">
    <property type="component" value="Unassembled WGS sequence"/>
</dbReference>
<feature type="domain" description="3-hydroxyisobutyrate dehydrogenase-like NAD-binding" evidence="5">
    <location>
        <begin position="161"/>
        <end position="246"/>
    </location>
</feature>
<dbReference type="PIRSF" id="PIRSF000103">
    <property type="entry name" value="HIBADH"/>
    <property type="match status" value="1"/>
</dbReference>
<dbReference type="InterPro" id="IPR029154">
    <property type="entry name" value="HIBADH-like_NADP-bd"/>
</dbReference>
<dbReference type="InterPro" id="IPR015815">
    <property type="entry name" value="HIBADH-related"/>
</dbReference>
<dbReference type="PANTHER" id="PTHR43060:SF15">
    <property type="entry name" value="3-HYDROXYISOBUTYRATE DEHYDROGENASE-LIKE 1, MITOCHONDRIAL-RELATED"/>
    <property type="match status" value="1"/>
</dbReference>
<dbReference type="InterPro" id="IPR008927">
    <property type="entry name" value="6-PGluconate_DH-like_C_sf"/>
</dbReference>
<keyword evidence="7" id="KW-1185">Reference proteome</keyword>
<dbReference type="PANTHER" id="PTHR43060">
    <property type="entry name" value="3-HYDROXYISOBUTYRATE DEHYDROGENASE-LIKE 1, MITOCHONDRIAL-RELATED"/>
    <property type="match status" value="1"/>
</dbReference>
<feature type="active site" evidence="3">
    <location>
        <position position="167"/>
    </location>
</feature>
<dbReference type="Pfam" id="PF03446">
    <property type="entry name" value="NAD_binding_2"/>
    <property type="match status" value="1"/>
</dbReference>